<sequence>MCTTGVFSYSHPPHCNIILALMPTLLENPPPDQESWNFTVPANHLALPRRRKEAKLYGKFVKFTAEAITLNILEFPSNRILHSDDPTKFIVVSFEALRFPESSLRVTTDYINRMMKAGLFINGTQYRFYHHSNSQLRGRTCFMREANNDIELDNRIYAMGDFGKIMNAAKRAKRIGLLFSAAELDIQLDPKWVTDIDDIENTDTMFSDGCGLIAKKWAIQVSKAKRIIFRDQRYTPSVFQIRYLGYKGVLMMHPEMDKQKKYLAQFRKSMKKFTTTQDHSFSVVGFSKPYAFGRLNNDIIVLLSSLGVTNEKLENRQNEYFRWIEEASQDVMKAIDFASCLEKYDLAERVLLKGLDDPGVSRDIRGAQMSEVSGFLKNERLRARMIIHKSRLLYGVCDPFKVLKEGQVHIRITSRKGPTTPINGDVLVVRNPCLHPGDCLKLRAVEHSALAHLVDCIVFASVAKPKHQAAPAMSSGGDLDGDKFFVCWDPDIVPPHVHESYDYPPNKERPGGKVTREDLANHFASYNNIGLAKVTKLHQKWMQCSPKGAMSAECQELNALHSQAVDGARVKIPDRLLTPPEPLGDFVLDVLAKAAGAFRTRFTQQAVNDLDPATTSLEDAEDVLSQLFKSKPTAISEYELFGMAVAFARKFSINLYELKPYLSHLDLGALAAPEKHAISTTLGLSPVEHRRLWNSLLTSDILSLRDIRQRQLDRPLSMQRLYSSQEKTPSTFFQYLRIASEQFTRKLLILKTDERFAVGIFIRGVTPWDEDPEVDENVVVCSFMPQASGTMSVYRPCTAGYRLHCSDGNLQLYNKQRADTFVFISRPPRQTGADVIASIALQKISSRVQQQLGRLNRTPVVSMEIHVISNRDRVAHQLFDMYFEHVPTEEYIGRFDRELTSYSLKSVQNVDWSSHPGWMKDLFVPRNPEELFKQLLSDLTHEQLQTLMTFSLQHRTEKETYWTFSVIIGSVPLHGDTISWCIERCPPLVYVLMKAYSPTESLSLPEPLIPLGVSIIRAVLRAANNLGVATLVALEKLAKSINDLGTDQYIDLLMLAALSIRPKTLVQETLVVLHESTSASMEDDPATAYLHKHALAVAFDCAEEAADTCPCDDTGRPRPTKSSYPVKQILLAGDEAHVYVHFRVDMGVPIRLHSHVRLQCVSDPDNAFVDRAVLDGVVTKAARGEITVELFHPLPPEFSEMQWKIYDAGSLATARAMMDALTKLWEERDSCCNIYEAIVMPPPADVEPELEDVDLELAGEELLGTESMNTSQITAIRSCLVPLSLIWGPPGTGKTTVVVQILRYLLRKFPECKILMTASTHNAVDNVLERFLKTNQEERLIPDELILRVATDHSKVNKALQSYTIDARVGGDLHENSRLQRQAQKRVNDARIAFTTCAGAGLGTLRKVDFDTVLIDEASQITEPCALIPLVKGCQRAVLVGDHVQLRPTVKPMGKALEYDVSLMERLYRAHARRGTVKTMLNVQYRFPSELAHFPSTEFYNGELRSYIQDSEAVLSELATTAFPWPRTQGRLVPTVFVQCASEETTGSASKGNEGQVELAARIVSMLRSPAADQEQRPDLSIAALSPYTKQISMLKGALPSSVTCSTIDSFQGRESDVIVFSTVRCNVTREIGFVDDPRRLNVMWTRAKLGLIIVGDRATMTEMNALWKRAIESCTQQVLQQVLGVISKGG</sequence>
<dbReference type="Pfam" id="PF13086">
    <property type="entry name" value="AAA_11"/>
    <property type="match status" value="2"/>
</dbReference>
<proteinExistence type="predicted"/>
<dbReference type="EMBL" id="KN824943">
    <property type="protein sequence ID" value="KIK97287.1"/>
    <property type="molecule type" value="Genomic_DNA"/>
</dbReference>
<dbReference type="PANTHER" id="PTHR23079:SF55">
    <property type="entry name" value="RNA-DIRECTED RNA POLYMERASE"/>
    <property type="match status" value="1"/>
</dbReference>
<dbReference type="GO" id="GO:0004386">
    <property type="term" value="F:helicase activity"/>
    <property type="evidence" value="ECO:0007669"/>
    <property type="project" value="InterPro"/>
</dbReference>
<evidence type="ECO:0000259" key="2">
    <source>
        <dbReference type="Pfam" id="PF13086"/>
    </source>
</evidence>
<dbReference type="Proteomes" id="UP000054538">
    <property type="component" value="Unassembled WGS sequence"/>
</dbReference>
<dbReference type="InParanoid" id="A0A0D0DGW4"/>
<dbReference type="Pfam" id="PF05183">
    <property type="entry name" value="RdRP"/>
    <property type="match status" value="1"/>
</dbReference>
<evidence type="ECO:0000259" key="1">
    <source>
        <dbReference type="Pfam" id="PF05183"/>
    </source>
</evidence>
<dbReference type="GO" id="GO:0003723">
    <property type="term" value="F:RNA binding"/>
    <property type="evidence" value="ECO:0007669"/>
    <property type="project" value="UniProtKB-KW"/>
</dbReference>
<feature type="domain" description="RDRP core" evidence="1">
    <location>
        <begin position="77"/>
        <end position="569"/>
    </location>
</feature>
<dbReference type="InterPro" id="IPR027417">
    <property type="entry name" value="P-loop_NTPase"/>
</dbReference>
<dbReference type="GO" id="GO:0031380">
    <property type="term" value="C:nuclear RNA-directed RNA polymerase complex"/>
    <property type="evidence" value="ECO:0007669"/>
    <property type="project" value="TreeGrafter"/>
</dbReference>
<dbReference type="InterPro" id="IPR007855">
    <property type="entry name" value="RDRP"/>
</dbReference>
<reference evidence="5" key="2">
    <citation type="submission" date="2015-01" db="EMBL/GenBank/DDBJ databases">
        <title>Evolutionary Origins and Diversification of the Mycorrhizal Mutualists.</title>
        <authorList>
            <consortium name="DOE Joint Genome Institute"/>
            <consortium name="Mycorrhizal Genomics Consortium"/>
            <person name="Kohler A."/>
            <person name="Kuo A."/>
            <person name="Nagy L.G."/>
            <person name="Floudas D."/>
            <person name="Copeland A."/>
            <person name="Barry K.W."/>
            <person name="Cichocki N."/>
            <person name="Veneault-Fourrey C."/>
            <person name="LaButti K."/>
            <person name="Lindquist E.A."/>
            <person name="Lipzen A."/>
            <person name="Lundell T."/>
            <person name="Morin E."/>
            <person name="Murat C."/>
            <person name="Riley R."/>
            <person name="Ohm R."/>
            <person name="Sun H."/>
            <person name="Tunlid A."/>
            <person name="Henrissat B."/>
            <person name="Grigoriev I.V."/>
            <person name="Hibbett D.S."/>
            <person name="Martin F."/>
        </authorList>
    </citation>
    <scope>NUCLEOTIDE SEQUENCE [LARGE SCALE GENOMIC DNA]</scope>
    <source>
        <strain evidence="5">Ve08.2h10</strain>
    </source>
</reference>
<evidence type="ECO:0000313" key="4">
    <source>
        <dbReference type="EMBL" id="KIK97287.1"/>
    </source>
</evidence>
<feature type="domain" description="DNA2/NAM7 helicase helicase" evidence="2">
    <location>
        <begin position="1380"/>
        <end position="1451"/>
    </location>
</feature>
<dbReference type="OrthoDB" id="6513042at2759"/>
<dbReference type="CDD" id="cd18808">
    <property type="entry name" value="SF1_C_Upf1"/>
    <property type="match status" value="1"/>
</dbReference>
<evidence type="ECO:0000313" key="5">
    <source>
        <dbReference type="Proteomes" id="UP000054538"/>
    </source>
</evidence>
<reference evidence="4 5" key="1">
    <citation type="submission" date="2014-04" db="EMBL/GenBank/DDBJ databases">
        <authorList>
            <consortium name="DOE Joint Genome Institute"/>
            <person name="Kuo A."/>
            <person name="Kohler A."/>
            <person name="Jargeat P."/>
            <person name="Nagy L.G."/>
            <person name="Floudas D."/>
            <person name="Copeland A."/>
            <person name="Barry K.W."/>
            <person name="Cichocki N."/>
            <person name="Veneault-Fourrey C."/>
            <person name="LaButti K."/>
            <person name="Lindquist E.A."/>
            <person name="Lipzen A."/>
            <person name="Lundell T."/>
            <person name="Morin E."/>
            <person name="Murat C."/>
            <person name="Sun H."/>
            <person name="Tunlid A."/>
            <person name="Henrissat B."/>
            <person name="Grigoriev I.V."/>
            <person name="Hibbett D.S."/>
            <person name="Martin F."/>
            <person name="Nordberg H.P."/>
            <person name="Cantor M.N."/>
            <person name="Hua S.X."/>
        </authorList>
    </citation>
    <scope>NUCLEOTIDE SEQUENCE [LARGE SCALE GENOMIC DNA]</scope>
    <source>
        <strain evidence="4 5">Ve08.2h10</strain>
    </source>
</reference>
<organism evidence="4 5">
    <name type="scientific">Paxillus rubicundulus Ve08.2h10</name>
    <dbReference type="NCBI Taxonomy" id="930991"/>
    <lineage>
        <taxon>Eukaryota</taxon>
        <taxon>Fungi</taxon>
        <taxon>Dikarya</taxon>
        <taxon>Basidiomycota</taxon>
        <taxon>Agaricomycotina</taxon>
        <taxon>Agaricomycetes</taxon>
        <taxon>Agaricomycetidae</taxon>
        <taxon>Boletales</taxon>
        <taxon>Paxilineae</taxon>
        <taxon>Paxillaceae</taxon>
        <taxon>Paxillus</taxon>
    </lineage>
</organism>
<dbReference type="InterPro" id="IPR047187">
    <property type="entry name" value="SF1_C_Upf1"/>
</dbReference>
<dbReference type="GO" id="GO:0003968">
    <property type="term" value="F:RNA-directed RNA polymerase activity"/>
    <property type="evidence" value="ECO:0007669"/>
    <property type="project" value="UniProtKB-KW"/>
</dbReference>
<dbReference type="STRING" id="930991.A0A0D0DGW4"/>
<dbReference type="HOGENOM" id="CLU_002184_0_0_1"/>
<feature type="domain" description="DNA2/NAM7 helicase-like C-terminal" evidence="3">
    <location>
        <begin position="1459"/>
        <end position="1658"/>
    </location>
</feature>
<dbReference type="InterPro" id="IPR041679">
    <property type="entry name" value="DNA2/NAM7-like_C"/>
</dbReference>
<dbReference type="InterPro" id="IPR057596">
    <property type="entry name" value="RDRP_core"/>
</dbReference>
<accession>A0A0D0DGW4</accession>
<dbReference type="PANTHER" id="PTHR23079">
    <property type="entry name" value="RNA-DEPENDENT RNA POLYMERASE"/>
    <property type="match status" value="1"/>
</dbReference>
<feature type="domain" description="DNA2/NAM7 helicase helicase" evidence="2">
    <location>
        <begin position="1268"/>
        <end position="1378"/>
    </location>
</feature>
<dbReference type="GO" id="GO:0030422">
    <property type="term" value="P:siRNA processing"/>
    <property type="evidence" value="ECO:0007669"/>
    <property type="project" value="TreeGrafter"/>
</dbReference>
<dbReference type="Gene3D" id="3.40.50.300">
    <property type="entry name" value="P-loop containing nucleotide triphosphate hydrolases"/>
    <property type="match status" value="2"/>
</dbReference>
<dbReference type="SUPFAM" id="SSF52540">
    <property type="entry name" value="P-loop containing nucleoside triphosphate hydrolases"/>
    <property type="match status" value="1"/>
</dbReference>
<protein>
    <submittedName>
        <fullName evidence="4">Uncharacterized protein</fullName>
    </submittedName>
</protein>
<evidence type="ECO:0000259" key="3">
    <source>
        <dbReference type="Pfam" id="PF13087"/>
    </source>
</evidence>
<keyword evidence="5" id="KW-1185">Reference proteome</keyword>
<name>A0A0D0DGW4_9AGAM</name>
<dbReference type="InterPro" id="IPR041677">
    <property type="entry name" value="DNA2/NAM7_AAA_11"/>
</dbReference>
<dbReference type="Pfam" id="PF13087">
    <property type="entry name" value="AAA_12"/>
    <property type="match status" value="1"/>
</dbReference>
<gene>
    <name evidence="4" type="ORF">PAXRUDRAFT_239254</name>
</gene>